<keyword evidence="9" id="KW-1015">Disulfide bond</keyword>
<keyword evidence="6 12" id="KW-1133">Transmembrane helix</keyword>
<feature type="transmembrane region" description="Helical" evidence="12">
    <location>
        <begin position="1056"/>
        <end position="1072"/>
    </location>
</feature>
<evidence type="ECO:0000256" key="9">
    <source>
        <dbReference type="ARBA" id="ARBA00023157"/>
    </source>
</evidence>
<name>A0ABR1FNJ1_AURAN</name>
<dbReference type="InterPro" id="IPR032675">
    <property type="entry name" value="LRR_dom_sf"/>
</dbReference>
<comment type="subcellular location">
    <subcellularLocation>
        <location evidence="1">Cell membrane</location>
        <topology evidence="1">Single-pass membrane protein</topology>
    </subcellularLocation>
</comment>
<keyword evidence="10" id="KW-0407">Ion channel</keyword>
<dbReference type="SUPFAM" id="SSF52047">
    <property type="entry name" value="RNI-like"/>
    <property type="match status" value="1"/>
</dbReference>
<feature type="compositionally biased region" description="Pro residues" evidence="11">
    <location>
        <begin position="313"/>
        <end position="326"/>
    </location>
</feature>
<dbReference type="PANTHER" id="PTHR46473:SF2">
    <property type="entry name" value="LEUCINE-RICH REPEAT-CONTAINING PROTEIN 26"/>
    <property type="match status" value="1"/>
</dbReference>
<evidence type="ECO:0000313" key="14">
    <source>
        <dbReference type="Proteomes" id="UP001363151"/>
    </source>
</evidence>
<evidence type="ECO:0000256" key="11">
    <source>
        <dbReference type="SAM" id="MobiDB-lite"/>
    </source>
</evidence>
<evidence type="ECO:0000256" key="1">
    <source>
        <dbReference type="ARBA" id="ARBA00004162"/>
    </source>
</evidence>
<evidence type="ECO:0000256" key="8">
    <source>
        <dbReference type="ARBA" id="ARBA00023136"/>
    </source>
</evidence>
<keyword evidence="7" id="KW-0406">Ion transport</keyword>
<dbReference type="EMBL" id="JBBJCI010000340">
    <property type="protein sequence ID" value="KAK7234219.1"/>
    <property type="molecule type" value="Genomic_DNA"/>
</dbReference>
<keyword evidence="3" id="KW-1003">Cell membrane</keyword>
<dbReference type="SMART" id="SM01411">
    <property type="entry name" value="Ephrin_rec_like"/>
    <property type="match status" value="2"/>
</dbReference>
<feature type="transmembrane region" description="Helical" evidence="12">
    <location>
        <begin position="1009"/>
        <end position="1026"/>
    </location>
</feature>
<dbReference type="Gene3D" id="3.80.10.10">
    <property type="entry name" value="Ribonuclease Inhibitor"/>
    <property type="match status" value="2"/>
</dbReference>
<dbReference type="PANTHER" id="PTHR46473">
    <property type="entry name" value="GH08155P"/>
    <property type="match status" value="1"/>
</dbReference>
<keyword evidence="8 12" id="KW-0472">Membrane</keyword>
<keyword evidence="2" id="KW-0813">Transport</keyword>
<keyword evidence="4 12" id="KW-0812">Transmembrane</keyword>
<evidence type="ECO:0000256" key="6">
    <source>
        <dbReference type="ARBA" id="ARBA00022989"/>
    </source>
</evidence>
<comment type="caution">
    <text evidence="13">The sequence shown here is derived from an EMBL/GenBank/DDBJ whole genome shotgun (WGS) entry which is preliminary data.</text>
</comment>
<gene>
    <name evidence="13" type="ORF">SO694_0036903</name>
</gene>
<evidence type="ECO:0000313" key="13">
    <source>
        <dbReference type="EMBL" id="KAK7234219.1"/>
    </source>
</evidence>
<evidence type="ECO:0000256" key="12">
    <source>
        <dbReference type="SAM" id="Phobius"/>
    </source>
</evidence>
<evidence type="ECO:0000256" key="2">
    <source>
        <dbReference type="ARBA" id="ARBA00022448"/>
    </source>
</evidence>
<dbReference type="GO" id="GO:0004527">
    <property type="term" value="F:exonuclease activity"/>
    <property type="evidence" value="ECO:0007669"/>
    <property type="project" value="UniProtKB-KW"/>
</dbReference>
<feature type="region of interest" description="Disordered" evidence="11">
    <location>
        <begin position="289"/>
        <end position="344"/>
    </location>
</feature>
<keyword evidence="13" id="KW-0540">Nuclease</keyword>
<evidence type="ECO:0000256" key="5">
    <source>
        <dbReference type="ARBA" id="ARBA00022729"/>
    </source>
</evidence>
<feature type="transmembrane region" description="Helical" evidence="12">
    <location>
        <begin position="1092"/>
        <end position="1112"/>
    </location>
</feature>
<dbReference type="Gene3D" id="2.10.50.10">
    <property type="entry name" value="Tumor Necrosis Factor Receptor, subunit A, domain 2"/>
    <property type="match status" value="1"/>
</dbReference>
<proteinExistence type="predicted"/>
<evidence type="ECO:0000256" key="10">
    <source>
        <dbReference type="ARBA" id="ARBA00023303"/>
    </source>
</evidence>
<sequence>MAAPSSLADPWFPHRNSTSFKEHARIAAHGAMMSAPQHSWQARCAAKRDEIERDTRMLDERKKNRIERLYRELEATNEALVPVEATTARAEGDRDRVVDGKLDLRDRMMRELVIPRSVEQCLETRSLRTLVLRGNRLRVLDARTLAPLVSLVSLDVSRNELERLGPTGAVTVHSDDAARYAAHPSLRRISALPPSSGTAPAVGGFPPGLETLCAAYNRIARLSFGPGGAPRLLRVSVAHNCVKFVAKDVDKAPLLEELDLRDNHLPTAQLRHLAPLRRVKRLLLAGNPLSDDRRHSHGLPAHLRGALNAPRLPRAPPVPSRPPPETLRPDPARGAAAAPPPPAVVEERRCEEEAEIVYTRIPLTKSFHASTCCDVCAEEPGCRFFQSDGDHCYTAPALSGADAVFFRTGAVDDRLRTFRMDGGNELCDACACGASVDCAGRGLVAVPDGAFDAASVDLSENPELVVLRLDGRFDGTTVNVGGTNAQYLDVGDTQRLATAPALAVALTGDADLPDKLINVATRRSRFTNACCSRKATNMTVNGDEAFLCRVGERVSPYQGSRAEVWPDLFDDGAAPADAATGADALYAPNVNYVDGLDAKWILKKITPDTPFLGAAATSAAACAEWCHLIRDCDYFTHDARNDGVCWTFGDVAATVSADAPDGFMSGVMPRAPVLLRATFALKIGARPTRGAVWASPAIAADFPLPDGAAVFDPPVVVWYADDDDWAAPRAVELVVDYAAYVGAHAAQPPGPDFGPLDGVFDVSYAVEACDAAFDGEDVDVEVDFGGLAFGCGAGTEEAADGACRDCGAGFFSNALTRCEPCPPGTHAKASGAPACVACDGTSYQPDWGKAACVQCPANTERPDDTDGSSINDCACKPGACNFATCATAAPFPPCDPVRQAADGVSTEVWDCADPTPGTGAYVTTRETGVACLECPKGGICLGGTALPFPEKGFGGRCREHGRCKRNFECARGFDDLLCTDVDTREDYFGIGGFPVRCGFRKGASRSRKIAASIAAIVGVGVVWLWINFGIQAYSALNIFFANLRVFFVVSKMNVEWPPVLIGWYAFFQMSQFDVDLVEPTCLGFRWTLTEKLGVQICLVAVLCLFYFGVAALKGG</sequence>
<evidence type="ECO:0000256" key="3">
    <source>
        <dbReference type="ARBA" id="ARBA00022475"/>
    </source>
</evidence>
<keyword evidence="14" id="KW-1185">Reference proteome</keyword>
<evidence type="ECO:0000256" key="7">
    <source>
        <dbReference type="ARBA" id="ARBA00023065"/>
    </source>
</evidence>
<feature type="non-terminal residue" evidence="13">
    <location>
        <position position="1115"/>
    </location>
</feature>
<organism evidence="13 14">
    <name type="scientific">Aureococcus anophagefferens</name>
    <name type="common">Harmful bloom alga</name>
    <dbReference type="NCBI Taxonomy" id="44056"/>
    <lineage>
        <taxon>Eukaryota</taxon>
        <taxon>Sar</taxon>
        <taxon>Stramenopiles</taxon>
        <taxon>Ochrophyta</taxon>
        <taxon>Pelagophyceae</taxon>
        <taxon>Pelagomonadales</taxon>
        <taxon>Pelagomonadaceae</taxon>
        <taxon>Aureococcus</taxon>
    </lineage>
</organism>
<accession>A0ABR1FNJ1</accession>
<keyword evidence="13" id="KW-0269">Exonuclease</keyword>
<protein>
    <submittedName>
        <fullName evidence="13">Exonuclease</fullName>
    </submittedName>
</protein>
<dbReference type="InterPro" id="IPR051432">
    <property type="entry name" value="KCNMA1_auxiliary"/>
</dbReference>
<dbReference type="CDD" id="cd00185">
    <property type="entry name" value="TNFRSF"/>
    <property type="match status" value="1"/>
</dbReference>
<feature type="compositionally biased region" description="Low complexity" evidence="11">
    <location>
        <begin position="303"/>
        <end position="312"/>
    </location>
</feature>
<evidence type="ECO:0000256" key="4">
    <source>
        <dbReference type="ARBA" id="ARBA00022692"/>
    </source>
</evidence>
<keyword evidence="5" id="KW-0732">Signal</keyword>
<keyword evidence="13" id="KW-0378">Hydrolase</keyword>
<reference evidence="13 14" key="1">
    <citation type="submission" date="2024-03" db="EMBL/GenBank/DDBJ databases">
        <title>Aureococcus anophagefferens CCMP1851 and Kratosvirus quantuckense: Draft genome of a second virus-susceptible host strain in the model system.</title>
        <authorList>
            <person name="Chase E."/>
            <person name="Truchon A.R."/>
            <person name="Schepens W."/>
            <person name="Wilhelm S.W."/>
        </authorList>
    </citation>
    <scope>NUCLEOTIDE SEQUENCE [LARGE SCALE GENOMIC DNA]</scope>
    <source>
        <strain evidence="13 14">CCMP1851</strain>
    </source>
</reference>
<dbReference type="Proteomes" id="UP001363151">
    <property type="component" value="Unassembled WGS sequence"/>
</dbReference>